<dbReference type="PATRIC" id="fig|1705565.3.peg.2872"/>
<dbReference type="PANTHER" id="PTHR18964">
    <property type="entry name" value="ROK (REPRESSOR, ORF, KINASE) FAMILY"/>
    <property type="match status" value="1"/>
</dbReference>
<sequence length="332" mass="35436">MITSARGQCSKDQKVAIGVDVGGTKILVGYVTEDGHVLESRQYSMDRTSQLSALRSIDEAIDHFLQLFGDGPPAEGIGIGLVGHIDPEAGVWKHAINIPIHEPIHLSEKMEKRYGLPVTLDNDVRCATRAELLYGAGQEFKHFIYLNLGTGISMGIVSDGRLVRGAANYAGELGHMSVNTVGPRCSCGRIGCMETMASGGGMILRAMDLLSSYPQSTLNQYASRLQTDRIFIEALQGDLLAARIRNEALGALQISLTNVVNLLNPEAIIVGGGVSRDKSIVDDLEAHLRTTALPPAANALVCIEQSKLEVGRVGLVGAASLVWGGGINETHR</sequence>
<reference evidence="3" key="1">
    <citation type="submission" date="2015-08" db="EMBL/GenBank/DDBJ databases">
        <title>Genome sequencing project for genomic taxonomy and phylogenomics of Bacillus-like bacteria.</title>
        <authorList>
            <person name="Liu B."/>
            <person name="Wang J."/>
            <person name="Zhu Y."/>
            <person name="Liu G."/>
            <person name="Chen Q."/>
            <person name="Chen Z."/>
            <person name="Lan J."/>
            <person name="Che J."/>
            <person name="Ge C."/>
            <person name="Shi H."/>
            <person name="Pan Z."/>
            <person name="Liu X."/>
        </authorList>
    </citation>
    <scope>NUCLEOTIDE SEQUENCE [LARGE SCALE GENOMIC DNA]</scope>
    <source>
        <strain evidence="3">FJAT-22460</strain>
    </source>
</reference>
<dbReference type="PANTHER" id="PTHR18964:SF149">
    <property type="entry name" value="BIFUNCTIONAL UDP-N-ACETYLGLUCOSAMINE 2-EPIMERASE_N-ACETYLMANNOSAMINE KINASE"/>
    <property type="match status" value="1"/>
</dbReference>
<evidence type="ECO:0000256" key="1">
    <source>
        <dbReference type="ARBA" id="ARBA00006479"/>
    </source>
</evidence>
<dbReference type="AlphaFoldDB" id="A0A0M1P235"/>
<gene>
    <name evidence="2" type="ORF">AM231_04920</name>
</gene>
<comment type="similarity">
    <text evidence="1">Belongs to the ROK (NagC/XylR) family.</text>
</comment>
<dbReference type="Gene3D" id="3.30.420.40">
    <property type="match status" value="2"/>
</dbReference>
<dbReference type="InterPro" id="IPR043129">
    <property type="entry name" value="ATPase_NBD"/>
</dbReference>
<dbReference type="SUPFAM" id="SSF53067">
    <property type="entry name" value="Actin-like ATPase domain"/>
    <property type="match status" value="1"/>
</dbReference>
<dbReference type="Proteomes" id="UP000036932">
    <property type="component" value="Unassembled WGS sequence"/>
</dbReference>
<comment type="caution">
    <text evidence="2">The sequence shown here is derived from an EMBL/GenBank/DDBJ whole genome shotgun (WGS) entry which is preliminary data.</text>
</comment>
<evidence type="ECO:0008006" key="4">
    <source>
        <dbReference type="Google" id="ProtNLM"/>
    </source>
</evidence>
<keyword evidence="3" id="KW-1185">Reference proteome</keyword>
<dbReference type="EMBL" id="LIUT01000001">
    <property type="protein sequence ID" value="KOR88558.1"/>
    <property type="molecule type" value="Genomic_DNA"/>
</dbReference>
<evidence type="ECO:0000313" key="2">
    <source>
        <dbReference type="EMBL" id="KOR88558.1"/>
    </source>
</evidence>
<protein>
    <recommendedName>
        <fullName evidence="4">ROK family protein</fullName>
    </recommendedName>
</protein>
<evidence type="ECO:0000313" key="3">
    <source>
        <dbReference type="Proteomes" id="UP000036932"/>
    </source>
</evidence>
<proteinExistence type="inferred from homology"/>
<dbReference type="InterPro" id="IPR000600">
    <property type="entry name" value="ROK"/>
</dbReference>
<dbReference type="Pfam" id="PF00480">
    <property type="entry name" value="ROK"/>
    <property type="match status" value="1"/>
</dbReference>
<accession>A0A0M1P235</accession>
<name>A0A0M1P235_9BACL</name>
<organism evidence="2 3">
    <name type="scientific">Paenibacillus solani</name>
    <dbReference type="NCBI Taxonomy" id="1705565"/>
    <lineage>
        <taxon>Bacteria</taxon>
        <taxon>Bacillati</taxon>
        <taxon>Bacillota</taxon>
        <taxon>Bacilli</taxon>
        <taxon>Bacillales</taxon>
        <taxon>Paenibacillaceae</taxon>
        <taxon>Paenibacillus</taxon>
    </lineage>
</organism>